<proteinExistence type="predicted"/>
<name>A0AB34JZ51_PRYPA</name>
<accession>A0AB34JZ51</accession>
<organism evidence="1 2">
    <name type="scientific">Prymnesium parvum</name>
    <name type="common">Toxic golden alga</name>
    <dbReference type="NCBI Taxonomy" id="97485"/>
    <lineage>
        <taxon>Eukaryota</taxon>
        <taxon>Haptista</taxon>
        <taxon>Haptophyta</taxon>
        <taxon>Prymnesiophyceae</taxon>
        <taxon>Prymnesiales</taxon>
        <taxon>Prymnesiaceae</taxon>
        <taxon>Prymnesium</taxon>
    </lineage>
</organism>
<dbReference type="EMBL" id="JBGBPQ010000003">
    <property type="protein sequence ID" value="KAL1526984.1"/>
    <property type="molecule type" value="Genomic_DNA"/>
</dbReference>
<dbReference type="Proteomes" id="UP001515480">
    <property type="component" value="Unassembled WGS sequence"/>
</dbReference>
<comment type="caution">
    <text evidence="1">The sequence shown here is derived from an EMBL/GenBank/DDBJ whole genome shotgun (WGS) entry which is preliminary data.</text>
</comment>
<reference evidence="1 2" key="1">
    <citation type="journal article" date="2024" name="Science">
        <title>Giant polyketide synthase enzymes in the biosynthesis of giant marine polyether toxins.</title>
        <authorList>
            <person name="Fallon T.R."/>
            <person name="Shende V.V."/>
            <person name="Wierzbicki I.H."/>
            <person name="Pendleton A.L."/>
            <person name="Watervoot N.F."/>
            <person name="Auber R.P."/>
            <person name="Gonzalez D.J."/>
            <person name="Wisecaver J.H."/>
            <person name="Moore B.S."/>
        </authorList>
    </citation>
    <scope>NUCLEOTIDE SEQUENCE [LARGE SCALE GENOMIC DNA]</scope>
    <source>
        <strain evidence="1 2">12B1</strain>
    </source>
</reference>
<gene>
    <name evidence="1" type="ORF">AB1Y20_015673</name>
</gene>
<keyword evidence="2" id="KW-1185">Reference proteome</keyword>
<evidence type="ECO:0000313" key="2">
    <source>
        <dbReference type="Proteomes" id="UP001515480"/>
    </source>
</evidence>
<dbReference type="AlphaFoldDB" id="A0AB34JZ51"/>
<evidence type="ECO:0000313" key="1">
    <source>
        <dbReference type="EMBL" id="KAL1526984.1"/>
    </source>
</evidence>
<sequence length="97" mass="10921">MVNIRAMHKLEEHVKGKVLLGKLPVIDDFLDELVNKEIAGAQGGSGDDVEDAAELAEDTDDELVQVVRDLARRRRLLVCSTIDETMYLHEFVFGERI</sequence>
<protein>
    <submittedName>
        <fullName evidence="1">Uncharacterized protein</fullName>
    </submittedName>
</protein>